<keyword evidence="2" id="KW-1185">Reference proteome</keyword>
<evidence type="ECO:0000313" key="2">
    <source>
        <dbReference type="Proteomes" id="UP000717328"/>
    </source>
</evidence>
<dbReference type="AlphaFoldDB" id="A0A9P7KL79"/>
<protein>
    <submittedName>
        <fullName evidence="1">Uncharacterized protein</fullName>
    </submittedName>
</protein>
<name>A0A9P7KL79_9AGAR</name>
<dbReference type="EMBL" id="JABCKI010000008">
    <property type="protein sequence ID" value="KAG5654418.1"/>
    <property type="molecule type" value="Genomic_DNA"/>
</dbReference>
<dbReference type="OrthoDB" id="192702at2759"/>
<comment type="caution">
    <text evidence="1">The sequence shown here is derived from an EMBL/GenBank/DDBJ whole genome shotgun (WGS) entry which is preliminary data.</text>
</comment>
<evidence type="ECO:0000313" key="1">
    <source>
        <dbReference type="EMBL" id="KAG5654418.1"/>
    </source>
</evidence>
<dbReference type="Pfam" id="PF11017">
    <property type="entry name" value="DUF2855"/>
    <property type="match status" value="1"/>
</dbReference>
<reference evidence="1" key="1">
    <citation type="submission" date="2021-02" db="EMBL/GenBank/DDBJ databases">
        <authorList>
            <person name="Nieuwenhuis M."/>
            <person name="Van De Peppel L.J.J."/>
        </authorList>
    </citation>
    <scope>NUCLEOTIDE SEQUENCE</scope>
    <source>
        <strain evidence="1">D49</strain>
    </source>
</reference>
<accession>A0A9P7KL79</accession>
<gene>
    <name evidence="1" type="ORF">H0H81_002607</name>
</gene>
<dbReference type="InterPro" id="IPR021276">
    <property type="entry name" value="DUF2855"/>
</dbReference>
<dbReference type="Proteomes" id="UP000717328">
    <property type="component" value="Unassembled WGS sequence"/>
</dbReference>
<reference evidence="1" key="2">
    <citation type="submission" date="2021-10" db="EMBL/GenBank/DDBJ databases">
        <title>Phylogenomics reveals ancestral predisposition of the termite-cultivated fungus Termitomyces towards a domesticated lifestyle.</title>
        <authorList>
            <person name="Auxier B."/>
            <person name="Grum-Grzhimaylo A."/>
            <person name="Cardenas M.E."/>
            <person name="Lodge J.D."/>
            <person name="Laessoe T."/>
            <person name="Pedersen O."/>
            <person name="Smith M.E."/>
            <person name="Kuyper T.W."/>
            <person name="Franco-Molano E.A."/>
            <person name="Baroni T.J."/>
            <person name="Aanen D.K."/>
        </authorList>
    </citation>
    <scope>NUCLEOTIDE SEQUENCE</scope>
    <source>
        <strain evidence="1">D49</strain>
    </source>
</reference>
<organism evidence="1 2">
    <name type="scientific">Sphagnurus paluster</name>
    <dbReference type="NCBI Taxonomy" id="117069"/>
    <lineage>
        <taxon>Eukaryota</taxon>
        <taxon>Fungi</taxon>
        <taxon>Dikarya</taxon>
        <taxon>Basidiomycota</taxon>
        <taxon>Agaricomycotina</taxon>
        <taxon>Agaricomycetes</taxon>
        <taxon>Agaricomycetidae</taxon>
        <taxon>Agaricales</taxon>
        <taxon>Tricholomatineae</taxon>
        <taxon>Lyophyllaceae</taxon>
        <taxon>Sphagnurus</taxon>
    </lineage>
</organism>
<proteinExistence type="predicted"/>
<sequence>MAASIQNLSLCVPRASSGLDPNQAILASSEKPSTLPQNHVLIKVDRFGFSANNITYQALGEHPHFRYFDFNAAPASGNISPTTHGLFPVWGFGTIETSTHPKISNGERVYGYFAPTRYLLLPVSPADVNKHAFYIPRPHLPADRRPYNQILRCAADPHYSPDPVIEDMTMLYRPLFWTSYWAEDWLFASNYRGGASTILISSASAKTAFCLAYLVKQRIARGEISRHTRVVGLTSKGNVKFTRGLGHYDEVLEYDTFTSGHAFRGNATERWIYVDVASNEKLNARIFAHFASPYTPRLAACIVLGLTNLSPAQSSSSGALSVDWAQNNFDAPPSSSATENADRFWPAFEHFFMPEWLDVRKHQLSIAEIFRRQDEAWAALMRDGKDWVAMERVYGGENVCRAYEEVAKHGLGPERGLIWSLWDKDEGKGWKGWLSSKL</sequence>